<organism evidence="1 2">
    <name type="scientific">Deinococcus yavapaiensis KR-236</name>
    <dbReference type="NCBI Taxonomy" id="694435"/>
    <lineage>
        <taxon>Bacteria</taxon>
        <taxon>Thermotogati</taxon>
        <taxon>Deinococcota</taxon>
        <taxon>Deinococci</taxon>
        <taxon>Deinococcales</taxon>
        <taxon>Deinococcaceae</taxon>
        <taxon>Deinococcus</taxon>
    </lineage>
</organism>
<evidence type="ECO:0000313" key="1">
    <source>
        <dbReference type="EMBL" id="PYE50972.1"/>
    </source>
</evidence>
<proteinExistence type="predicted"/>
<dbReference type="AlphaFoldDB" id="A0A318SHX1"/>
<keyword evidence="2" id="KW-1185">Reference proteome</keyword>
<accession>A0A318SHX1</accession>
<sequence length="89" mass="10600">MSEMILGWEDKLDEPHREMLEWMRTHKANVYLMAAPEDTLHDLPREVVLEVLLDKHGVFKLRGHERELGTMIEHAYATVQNVFDFIRNR</sequence>
<gene>
    <name evidence="1" type="ORF">DES52_11639</name>
</gene>
<dbReference type="RefSeq" id="WP_110888161.1">
    <property type="nucleotide sequence ID" value="NZ_QJSX01000016.1"/>
</dbReference>
<name>A0A318SHX1_9DEIO</name>
<dbReference type="EMBL" id="QJSX01000016">
    <property type="protein sequence ID" value="PYE50972.1"/>
    <property type="molecule type" value="Genomic_DNA"/>
</dbReference>
<reference evidence="1 2" key="1">
    <citation type="submission" date="2018-06" db="EMBL/GenBank/DDBJ databases">
        <title>Genomic Encyclopedia of Type Strains, Phase IV (KMG-IV): sequencing the most valuable type-strain genomes for metagenomic binning, comparative biology and taxonomic classification.</title>
        <authorList>
            <person name="Goeker M."/>
        </authorList>
    </citation>
    <scope>NUCLEOTIDE SEQUENCE [LARGE SCALE GENOMIC DNA]</scope>
    <source>
        <strain evidence="1 2">DSM 18048</strain>
    </source>
</reference>
<dbReference type="Proteomes" id="UP000248326">
    <property type="component" value="Unassembled WGS sequence"/>
</dbReference>
<evidence type="ECO:0000313" key="2">
    <source>
        <dbReference type="Proteomes" id="UP000248326"/>
    </source>
</evidence>
<dbReference type="OrthoDB" id="9923070at2"/>
<comment type="caution">
    <text evidence="1">The sequence shown here is derived from an EMBL/GenBank/DDBJ whole genome shotgun (WGS) entry which is preliminary data.</text>
</comment>
<protein>
    <submittedName>
        <fullName evidence="1">Uncharacterized protein</fullName>
    </submittedName>
</protein>